<evidence type="ECO:0000313" key="1">
    <source>
        <dbReference type="EnsemblMetazoa" id="OVOC2289.1"/>
    </source>
</evidence>
<protein>
    <submittedName>
        <fullName evidence="1">Uncharacterized protein</fullName>
    </submittedName>
</protein>
<keyword evidence="2" id="KW-1185">Reference proteome</keyword>
<name>A0A8R1TQI2_ONCVO</name>
<evidence type="ECO:0000313" key="2">
    <source>
        <dbReference type="Proteomes" id="UP000024404"/>
    </source>
</evidence>
<reference evidence="2" key="1">
    <citation type="submission" date="2013-10" db="EMBL/GenBank/DDBJ databases">
        <title>Genome sequencing of Onchocerca volvulus.</title>
        <authorList>
            <person name="Cotton J."/>
            <person name="Tsai J."/>
            <person name="Stanley E."/>
            <person name="Tracey A."/>
            <person name="Holroyd N."/>
            <person name="Lustigman S."/>
            <person name="Berriman M."/>
        </authorList>
    </citation>
    <scope>NUCLEOTIDE SEQUENCE</scope>
</reference>
<dbReference type="AlphaFoldDB" id="A0A8R1TQI2"/>
<sequence length="40" mass="4718">MLRDSMVKLRKLRFFSKEKLAVMRTESFRYSPQSSSSSTT</sequence>
<organism evidence="1 2">
    <name type="scientific">Onchocerca volvulus</name>
    <dbReference type="NCBI Taxonomy" id="6282"/>
    <lineage>
        <taxon>Eukaryota</taxon>
        <taxon>Metazoa</taxon>
        <taxon>Ecdysozoa</taxon>
        <taxon>Nematoda</taxon>
        <taxon>Chromadorea</taxon>
        <taxon>Rhabditida</taxon>
        <taxon>Spirurina</taxon>
        <taxon>Spiruromorpha</taxon>
        <taxon>Filarioidea</taxon>
        <taxon>Onchocercidae</taxon>
        <taxon>Onchocerca</taxon>
    </lineage>
</organism>
<dbReference type="EnsemblMetazoa" id="OVOC2289.1">
    <property type="protein sequence ID" value="OVOC2289.1"/>
    <property type="gene ID" value="WBGene00239098"/>
</dbReference>
<proteinExistence type="predicted"/>
<reference evidence="1" key="2">
    <citation type="submission" date="2022-06" db="UniProtKB">
        <authorList>
            <consortium name="EnsemblMetazoa"/>
        </authorList>
    </citation>
    <scope>IDENTIFICATION</scope>
</reference>
<dbReference type="Proteomes" id="UP000024404">
    <property type="component" value="Unassembled WGS sequence"/>
</dbReference>
<accession>A0A8R1TQI2</accession>
<dbReference type="EMBL" id="CMVM020000073">
    <property type="status" value="NOT_ANNOTATED_CDS"/>
    <property type="molecule type" value="Genomic_DNA"/>
</dbReference>